<evidence type="ECO:0000313" key="1">
    <source>
        <dbReference type="EMBL" id="KAK8522719.1"/>
    </source>
</evidence>
<comment type="caution">
    <text evidence="1">The sequence shown here is derived from an EMBL/GenBank/DDBJ whole genome shotgun (WGS) entry which is preliminary data.</text>
</comment>
<protein>
    <submittedName>
        <fullName evidence="1">Uncharacterized protein</fullName>
    </submittedName>
</protein>
<reference evidence="1 2" key="1">
    <citation type="journal article" date="2024" name="G3 (Bethesda)">
        <title>Genome assembly of Hibiscus sabdariffa L. provides insights into metabolisms of medicinal natural products.</title>
        <authorList>
            <person name="Kim T."/>
        </authorList>
    </citation>
    <scope>NUCLEOTIDE SEQUENCE [LARGE SCALE GENOMIC DNA]</scope>
    <source>
        <strain evidence="1">TK-2024</strain>
        <tissue evidence="1">Old leaves</tissue>
    </source>
</reference>
<gene>
    <name evidence="1" type="ORF">V6N12_056419</name>
</gene>
<evidence type="ECO:0000313" key="2">
    <source>
        <dbReference type="Proteomes" id="UP001472677"/>
    </source>
</evidence>
<sequence length="135" mass="15086">MVTSKKEPLGRNYVFRFKGHPFSDDVLARNGLGVKSSPPPYAALLSPLWCPFSFLHTSYGKHIRDPETLAQPPIFPMINQTKDGKCRKELELHAILQVSVDVSGIVRTRTKPTTSMNMAKSVSYVSVAQFLHLKS</sequence>
<name>A0ABR2CT73_9ROSI</name>
<proteinExistence type="predicted"/>
<organism evidence="1 2">
    <name type="scientific">Hibiscus sabdariffa</name>
    <name type="common">roselle</name>
    <dbReference type="NCBI Taxonomy" id="183260"/>
    <lineage>
        <taxon>Eukaryota</taxon>
        <taxon>Viridiplantae</taxon>
        <taxon>Streptophyta</taxon>
        <taxon>Embryophyta</taxon>
        <taxon>Tracheophyta</taxon>
        <taxon>Spermatophyta</taxon>
        <taxon>Magnoliopsida</taxon>
        <taxon>eudicotyledons</taxon>
        <taxon>Gunneridae</taxon>
        <taxon>Pentapetalae</taxon>
        <taxon>rosids</taxon>
        <taxon>malvids</taxon>
        <taxon>Malvales</taxon>
        <taxon>Malvaceae</taxon>
        <taxon>Malvoideae</taxon>
        <taxon>Hibiscus</taxon>
    </lineage>
</organism>
<dbReference type="EMBL" id="JBBPBM010000045">
    <property type="protein sequence ID" value="KAK8522719.1"/>
    <property type="molecule type" value="Genomic_DNA"/>
</dbReference>
<keyword evidence="2" id="KW-1185">Reference proteome</keyword>
<accession>A0ABR2CT73</accession>
<dbReference type="Proteomes" id="UP001472677">
    <property type="component" value="Unassembled WGS sequence"/>
</dbReference>